<feature type="region of interest" description="Disordered" evidence="1">
    <location>
        <begin position="289"/>
        <end position="309"/>
    </location>
</feature>
<evidence type="ECO:0008006" key="4">
    <source>
        <dbReference type="Google" id="ProtNLM"/>
    </source>
</evidence>
<protein>
    <recommendedName>
        <fullName evidence="4">Calcium-binding protein</fullName>
    </recommendedName>
</protein>
<sequence>MPYDLFNEAYYLAYNPDVAAAVAQGGLTAEQHFNLYGKAEGRAPGPLFDPQHYLAANPDVDAAVQAGLTTAYDHFLLYGIQEDRSPLIVFDPEYYLAANPDVAAAVGDGMNAVLHFLQYGSGEVRAFSPFVDLAAYLGANPDVAAAVDAGQTTALQHLMSYGVLEGRDLGNGIVLSIFQSDAQFVDALTVGNYDLALARVYAIAPFLPSFQPPEGWVPAADTPIPVDFVPPEGIKLVVPPGVHVPPALLPLPDTFEQDHSGGGTPPDPYALTTAIDDFNVANHHATDGDDVFTGDNRSKTTVTPTDKIDGGGGTDTFNFYGESAVLPQLTRVEIINLHGTTGGAVNTSGLEDVTQLNYVDVSLSAPLGAAGSEIVLRDNQILGLNHVTGTQALTADFGASPLARLAVSNGTEMGDVHLAVDGPYILTIDSSGSGPNTLGALDFEGPVLRLTGGQSLTMTGVLAASIDNIDAVRMTGDLSLKVGNGDIHFHGGRAMTP</sequence>
<evidence type="ECO:0000313" key="2">
    <source>
        <dbReference type="EMBL" id="MBB6082306.1"/>
    </source>
</evidence>
<dbReference type="RefSeq" id="WP_151024759.1">
    <property type="nucleotide sequence ID" value="NZ_JACHIB010000002.1"/>
</dbReference>
<comment type="caution">
    <text evidence="2">The sequence shown here is derived from an EMBL/GenBank/DDBJ whole genome shotgun (WGS) entry which is preliminary data.</text>
</comment>
<evidence type="ECO:0000256" key="1">
    <source>
        <dbReference type="SAM" id="MobiDB-lite"/>
    </source>
</evidence>
<proteinExistence type="predicted"/>
<name>A0A7W9TLG3_CASDE</name>
<dbReference type="AlphaFoldDB" id="A0A7W9TLG3"/>
<evidence type="ECO:0000313" key="3">
    <source>
        <dbReference type="Proteomes" id="UP000541136"/>
    </source>
</evidence>
<reference evidence="2 3" key="1">
    <citation type="submission" date="2020-08" db="EMBL/GenBank/DDBJ databases">
        <title>Genomic Encyclopedia of Type Strains, Phase IV (KMG-IV): sequencing the most valuable type-strain genomes for metagenomic binning, comparative biology and taxonomic classification.</title>
        <authorList>
            <person name="Goeker M."/>
        </authorList>
    </citation>
    <scope>NUCLEOTIDE SEQUENCE [LARGE SCALE GENOMIC DNA]</scope>
    <source>
        <strain evidence="2 3">DSM 12141</strain>
    </source>
</reference>
<dbReference type="EMBL" id="JACHIB010000002">
    <property type="protein sequence ID" value="MBB6082306.1"/>
    <property type="molecule type" value="Genomic_DNA"/>
</dbReference>
<organism evidence="2 3">
    <name type="scientific">Castellaniella defragrans</name>
    <name type="common">Alcaligenes defragrans</name>
    <dbReference type="NCBI Taxonomy" id="75697"/>
    <lineage>
        <taxon>Bacteria</taxon>
        <taxon>Pseudomonadati</taxon>
        <taxon>Pseudomonadota</taxon>
        <taxon>Betaproteobacteria</taxon>
        <taxon>Burkholderiales</taxon>
        <taxon>Alcaligenaceae</taxon>
        <taxon>Castellaniella</taxon>
    </lineage>
</organism>
<gene>
    <name evidence="2" type="ORF">HNR28_000326</name>
</gene>
<dbReference type="Proteomes" id="UP000541136">
    <property type="component" value="Unassembled WGS sequence"/>
</dbReference>
<accession>A0A7W9TLG3</accession>